<name>A0A1M5XZ76_9BACT</name>
<dbReference type="CDD" id="cd00009">
    <property type="entry name" value="AAA"/>
    <property type="match status" value="1"/>
</dbReference>
<dbReference type="SMART" id="SM00382">
    <property type="entry name" value="AAA"/>
    <property type="match status" value="1"/>
</dbReference>
<gene>
    <name evidence="4" type="ORF">SAMN02745124_03480</name>
</gene>
<dbReference type="EMBL" id="FQXS01000025">
    <property type="protein sequence ID" value="SHI05100.1"/>
    <property type="molecule type" value="Genomic_DNA"/>
</dbReference>
<proteinExistence type="predicted"/>
<dbReference type="PANTHER" id="PTHR35894">
    <property type="entry name" value="GENERAL SECRETION PATHWAY PROTEIN A-RELATED"/>
    <property type="match status" value="1"/>
</dbReference>
<dbReference type="SUPFAM" id="SSF52540">
    <property type="entry name" value="P-loop containing nucleoside triphosphate hydrolases"/>
    <property type="match status" value="1"/>
</dbReference>
<dbReference type="Proteomes" id="UP000184139">
    <property type="component" value="Unassembled WGS sequence"/>
</dbReference>
<feature type="domain" description="AAA+ ATPase" evidence="3">
    <location>
        <begin position="42"/>
        <end position="185"/>
    </location>
</feature>
<keyword evidence="2" id="KW-0472">Membrane</keyword>
<dbReference type="InterPro" id="IPR003593">
    <property type="entry name" value="AAA+_ATPase"/>
</dbReference>
<evidence type="ECO:0000256" key="2">
    <source>
        <dbReference type="SAM" id="Phobius"/>
    </source>
</evidence>
<dbReference type="InterPro" id="IPR052026">
    <property type="entry name" value="ExeA_AAA_ATPase_DNA-bind"/>
</dbReference>
<dbReference type="PANTHER" id="PTHR35894:SF1">
    <property type="entry name" value="PHOSPHORIBULOKINASE _ URIDINE KINASE FAMILY"/>
    <property type="match status" value="1"/>
</dbReference>
<dbReference type="GO" id="GO:0016887">
    <property type="term" value="F:ATP hydrolysis activity"/>
    <property type="evidence" value="ECO:0007669"/>
    <property type="project" value="InterPro"/>
</dbReference>
<dbReference type="AlphaFoldDB" id="A0A1M5XZ76"/>
<dbReference type="Gene3D" id="3.40.50.300">
    <property type="entry name" value="P-loop containing nucleotide triphosphate hydrolases"/>
    <property type="match status" value="1"/>
</dbReference>
<keyword evidence="5" id="KW-1185">Reference proteome</keyword>
<accession>A0A1M5XZ76</accession>
<evidence type="ECO:0000313" key="5">
    <source>
        <dbReference type="Proteomes" id="UP000184139"/>
    </source>
</evidence>
<evidence type="ECO:0000259" key="3">
    <source>
        <dbReference type="SMART" id="SM00382"/>
    </source>
</evidence>
<dbReference type="Pfam" id="PF13401">
    <property type="entry name" value="AAA_22"/>
    <property type="match status" value="1"/>
</dbReference>
<keyword evidence="2" id="KW-0812">Transmembrane</keyword>
<dbReference type="InterPro" id="IPR027417">
    <property type="entry name" value="P-loop_NTPase"/>
</dbReference>
<feature type="transmembrane region" description="Helical" evidence="2">
    <location>
        <begin position="282"/>
        <end position="301"/>
    </location>
</feature>
<dbReference type="RefSeq" id="WP_073378025.1">
    <property type="nucleotide sequence ID" value="NZ_FQXS01000025.1"/>
</dbReference>
<evidence type="ECO:0000313" key="4">
    <source>
        <dbReference type="EMBL" id="SHI05100.1"/>
    </source>
</evidence>
<protein>
    <submittedName>
        <fullName evidence="4">Type II secretory pathway, component ExeA (Predicted ATPase)</fullName>
    </submittedName>
</protein>
<dbReference type="OrthoDB" id="9779230at2"/>
<keyword evidence="2" id="KW-1133">Transmembrane helix</keyword>
<organism evidence="4 5">
    <name type="scientific">Desulfofustis glycolicus DSM 9705</name>
    <dbReference type="NCBI Taxonomy" id="1121409"/>
    <lineage>
        <taxon>Bacteria</taxon>
        <taxon>Pseudomonadati</taxon>
        <taxon>Thermodesulfobacteriota</taxon>
        <taxon>Desulfobulbia</taxon>
        <taxon>Desulfobulbales</taxon>
        <taxon>Desulfocapsaceae</taxon>
        <taxon>Desulfofustis</taxon>
    </lineage>
</organism>
<reference evidence="4 5" key="1">
    <citation type="submission" date="2016-11" db="EMBL/GenBank/DDBJ databases">
        <authorList>
            <person name="Jaros S."/>
            <person name="Januszkiewicz K."/>
            <person name="Wedrychowicz H."/>
        </authorList>
    </citation>
    <scope>NUCLEOTIDE SEQUENCE [LARGE SCALE GENOMIC DNA]</scope>
    <source>
        <strain evidence="4 5">DSM 9705</strain>
    </source>
</reference>
<dbReference type="InterPro" id="IPR049945">
    <property type="entry name" value="AAA_22"/>
</dbReference>
<evidence type="ECO:0000256" key="1">
    <source>
        <dbReference type="SAM" id="MobiDB-lite"/>
    </source>
</evidence>
<feature type="region of interest" description="Disordered" evidence="1">
    <location>
        <begin position="306"/>
        <end position="378"/>
    </location>
</feature>
<dbReference type="STRING" id="1121409.SAMN02745124_03480"/>
<sequence length="378" mass="41773">MYKHYFGLNENPFSIAPDPRYLYMSERHQEALAHLCFGAVSDGCIILLTGEVGTGKTTICRRFLDELDENTDVAIIINPKLTADELLGAICDEFEIDRTDAIRTTRQRINLLNDYLLQAHARNRQALLVIDEAQHLDRDVLEMLRLLTNLETDRHKLLKIILLGQSELALMLARPDLSQINQRITSRYHLGGLQRSDLSGYIRHRVTVAGGGRSPLFGKRACRAIYELTGGIPRLINNLCDRSLLGAYSEGKEQVDQRTVKRAARELFGDRQPPRQRPARRLLVPLAGLLAAALAVGMWLGSFTSDHSPPDTAKSTGVEDDTADAPPGNEASASADDAADPLLYSAGKKGENQINIGPITVRDTSSNRRDTGAHVVHP</sequence>